<dbReference type="Proteomes" id="UP000038011">
    <property type="component" value="Unassembled WGS sequence"/>
</dbReference>
<name>A0A0M9GM17_9HYPH</name>
<gene>
    <name evidence="2" type="ORF">SU32_10920</name>
</gene>
<evidence type="ECO:0000313" key="2">
    <source>
        <dbReference type="EMBL" id="KPB00923.1"/>
    </source>
</evidence>
<accession>A0A0M9GM17</accession>
<reference evidence="2 3" key="1">
    <citation type="submission" date="2015-01" db="EMBL/GenBank/DDBJ databases">
        <title>Ahrensia donghaiensis sp. nov., a novel dimethylsulphoniopropionate-cleavage bacterium isolated from seawater and emended descriptions of the genus Ahrensia and Ahrensia kielensis.</title>
        <authorList>
            <person name="Liu J."/>
        </authorList>
    </citation>
    <scope>NUCLEOTIDE SEQUENCE [LARGE SCALE GENOMIC DNA]</scope>
    <source>
        <strain evidence="2 3">LZD062</strain>
    </source>
</reference>
<evidence type="ECO:0000313" key="3">
    <source>
        <dbReference type="Proteomes" id="UP000038011"/>
    </source>
</evidence>
<dbReference type="Gene3D" id="3.40.50.10610">
    <property type="entry name" value="ABC-type transport auxiliary lipoprotein component"/>
    <property type="match status" value="1"/>
</dbReference>
<sequence length="204" mass="21511">MTHSVFGKRFLRGALSAIGIGLLSGCAAIGGQKAISDTFELSAAEVTNAQSVRRGSQILIVEPAALKALDSENIVIETSGLTIQYLSEAQWSDRLPRVVQQKLATAFDSSNKFAGIGLPGQGLAIDYQLITEIRAFGIVASSNQAKVTIAVKLLNDRTGNVIASQTFSSAANAGSSASNDYVRALDTAFTDVSEKMVVWVTTKI</sequence>
<dbReference type="OrthoDB" id="9808689at2"/>
<dbReference type="STRING" id="1514904.SU32_10920"/>
<dbReference type="InterPro" id="IPR005586">
    <property type="entry name" value="ABC_trans_aux"/>
</dbReference>
<comment type="caution">
    <text evidence="2">The sequence shown here is derived from an EMBL/GenBank/DDBJ whole genome shotgun (WGS) entry which is preliminary data.</text>
</comment>
<dbReference type="PATRIC" id="fig|1514904.3.peg.1024"/>
<protein>
    <recommendedName>
        <fullName evidence="1">ABC-type transport auxiliary lipoprotein component domain-containing protein</fullName>
    </recommendedName>
</protein>
<feature type="domain" description="ABC-type transport auxiliary lipoprotein component" evidence="1">
    <location>
        <begin position="40"/>
        <end position="196"/>
    </location>
</feature>
<proteinExistence type="predicted"/>
<dbReference type="RefSeq" id="WP_053999403.1">
    <property type="nucleotide sequence ID" value="NZ_JXMU01000015.1"/>
</dbReference>
<keyword evidence="3" id="KW-1185">Reference proteome</keyword>
<organism evidence="2 3">
    <name type="scientific">Ahrensia marina</name>
    <dbReference type="NCBI Taxonomy" id="1514904"/>
    <lineage>
        <taxon>Bacteria</taxon>
        <taxon>Pseudomonadati</taxon>
        <taxon>Pseudomonadota</taxon>
        <taxon>Alphaproteobacteria</taxon>
        <taxon>Hyphomicrobiales</taxon>
        <taxon>Ahrensiaceae</taxon>
        <taxon>Ahrensia</taxon>
    </lineage>
</organism>
<dbReference type="EMBL" id="JXMU01000015">
    <property type="protein sequence ID" value="KPB00923.1"/>
    <property type="molecule type" value="Genomic_DNA"/>
</dbReference>
<evidence type="ECO:0000259" key="1">
    <source>
        <dbReference type="Pfam" id="PF03886"/>
    </source>
</evidence>
<dbReference type="SUPFAM" id="SSF159594">
    <property type="entry name" value="XCC0632-like"/>
    <property type="match status" value="1"/>
</dbReference>
<dbReference type="AlphaFoldDB" id="A0A0M9GM17"/>
<dbReference type="Pfam" id="PF03886">
    <property type="entry name" value="ABC_trans_aux"/>
    <property type="match status" value="1"/>
</dbReference>